<feature type="compositionally biased region" description="Low complexity" evidence="1">
    <location>
        <begin position="46"/>
        <end position="61"/>
    </location>
</feature>
<name>A0A9P8PFS5_9ASCO</name>
<reference evidence="2" key="1">
    <citation type="journal article" date="2021" name="Open Biol.">
        <title>Shared evolutionary footprints suggest mitochondrial oxidative damage underlies multiple complex I losses in fungi.</title>
        <authorList>
            <person name="Schikora-Tamarit M.A."/>
            <person name="Marcet-Houben M."/>
            <person name="Nosek J."/>
            <person name="Gabaldon T."/>
        </authorList>
    </citation>
    <scope>NUCLEOTIDE SEQUENCE</scope>
    <source>
        <strain evidence="2">CBS6075</strain>
    </source>
</reference>
<evidence type="ECO:0000256" key="1">
    <source>
        <dbReference type="SAM" id="MobiDB-lite"/>
    </source>
</evidence>
<keyword evidence="3" id="KW-1185">Reference proteome</keyword>
<gene>
    <name evidence="2" type="ORF">OGAPHI_000758</name>
</gene>
<dbReference type="Proteomes" id="UP000769157">
    <property type="component" value="Unassembled WGS sequence"/>
</dbReference>
<evidence type="ECO:0000313" key="3">
    <source>
        <dbReference type="Proteomes" id="UP000769157"/>
    </source>
</evidence>
<dbReference type="OrthoDB" id="4088353at2759"/>
<dbReference type="AlphaFoldDB" id="A0A9P8PFS5"/>
<evidence type="ECO:0000313" key="2">
    <source>
        <dbReference type="EMBL" id="KAH3671047.1"/>
    </source>
</evidence>
<reference evidence="2" key="2">
    <citation type="submission" date="2021-01" db="EMBL/GenBank/DDBJ databases">
        <authorList>
            <person name="Schikora-Tamarit M.A."/>
        </authorList>
    </citation>
    <scope>NUCLEOTIDE SEQUENCE</scope>
    <source>
        <strain evidence="2">CBS6075</strain>
    </source>
</reference>
<dbReference type="GeneID" id="70232726"/>
<protein>
    <submittedName>
        <fullName evidence="2">Uncharacterized protein</fullName>
    </submittedName>
</protein>
<feature type="compositionally biased region" description="Polar residues" evidence="1">
    <location>
        <begin position="105"/>
        <end position="114"/>
    </location>
</feature>
<feature type="region of interest" description="Disordered" evidence="1">
    <location>
        <begin position="105"/>
        <end position="125"/>
    </location>
</feature>
<organism evidence="2 3">
    <name type="scientific">Ogataea philodendri</name>
    <dbReference type="NCBI Taxonomy" id="1378263"/>
    <lineage>
        <taxon>Eukaryota</taxon>
        <taxon>Fungi</taxon>
        <taxon>Dikarya</taxon>
        <taxon>Ascomycota</taxon>
        <taxon>Saccharomycotina</taxon>
        <taxon>Pichiomycetes</taxon>
        <taxon>Pichiales</taxon>
        <taxon>Pichiaceae</taxon>
        <taxon>Ogataea</taxon>
    </lineage>
</organism>
<feature type="region of interest" description="Disordered" evidence="1">
    <location>
        <begin position="46"/>
        <end position="68"/>
    </location>
</feature>
<proteinExistence type="predicted"/>
<dbReference type="RefSeq" id="XP_046064415.1">
    <property type="nucleotide sequence ID" value="XM_046208888.1"/>
</dbReference>
<dbReference type="EMBL" id="JAEUBE010000084">
    <property type="protein sequence ID" value="KAH3671047.1"/>
    <property type="molecule type" value="Genomic_DNA"/>
</dbReference>
<accession>A0A9P8PFS5</accession>
<sequence length="353" mass="40155">MAIESVSIPGGHDTHASCMLCSTPSLQSVLSMKQATSFRSHRIPESFESFSSNSTSSSQDDSLVEYSPDEWNSDSDVEFDSHSFCSMQSSYLRKPTIDHPLEQQTPWTQQQAPIPTSHRPAGSKPSRTTKLLQAVKNINILPTNPGAFLFNERMTDDILPPRKPQETVAIPLQTFNVESRSTKPQKSTVSVAPVRAREPRINSNFLRVYALDYTSKKNSRLGLSDYEIDLYYQEFYESGLDSFDEFLDDAGYELTPALRTQLKLGVLSRDKLWNNVILPPRSDSAQHTREKYFLCDARANPRVRTSGKFVPWLNLQNFNNNNNKCVRPYGHISNQTQFTVNGWCNERWIAQTR</sequence>
<comment type="caution">
    <text evidence="2">The sequence shown here is derived from an EMBL/GenBank/DDBJ whole genome shotgun (WGS) entry which is preliminary data.</text>
</comment>